<keyword evidence="9" id="KW-0408">Iron</keyword>
<dbReference type="SFLD" id="SFLDG01067">
    <property type="entry name" value="SPASM/twitch_domain_containing"/>
    <property type="match status" value="1"/>
</dbReference>
<dbReference type="PANTHER" id="PTHR43787:SF13">
    <property type="entry name" value="FEMO COFACTOR BIOSYNTHESIS PROTEIN NIFB"/>
    <property type="match status" value="1"/>
</dbReference>
<comment type="function">
    <text evidence="2">Involved in the biosynthesis of the iron-molybdenum cofactor (FeMo-co or M-cluster) found in the dinitrogenase enzyme of the nitrogenase complex in nitrogen-fixing microorganisms. NifB catalyzes the crucial step of radical SAM-dependent carbide insertion that occurs concomitant with the insertion of a 9th sulfur and the rearrangement/coupling of two [4Fe-4S] clusters into a [8Fe-9S-C] cluster, the precursor to the M-cluster.</text>
</comment>
<evidence type="ECO:0000256" key="10">
    <source>
        <dbReference type="ARBA" id="ARBA00023014"/>
    </source>
</evidence>
<reference evidence="16 17" key="1">
    <citation type="submission" date="2024-11" db="EMBL/GenBank/DDBJ databases">
        <authorList>
            <person name="Heng Y.C."/>
            <person name="Lim A.C.H."/>
            <person name="Lee J.K.Y."/>
            <person name="Kittelmann S."/>
        </authorList>
    </citation>
    <scope>NUCLEOTIDE SEQUENCE [LARGE SCALE GENOMIC DNA]</scope>
    <source>
        <strain evidence="16 17">WILCCON 0114</strain>
    </source>
</reference>
<evidence type="ECO:0000256" key="1">
    <source>
        <dbReference type="ARBA" id="ARBA00001966"/>
    </source>
</evidence>
<evidence type="ECO:0000256" key="3">
    <source>
        <dbReference type="ARBA" id="ARBA00005155"/>
    </source>
</evidence>
<evidence type="ECO:0000256" key="6">
    <source>
        <dbReference type="ARBA" id="ARBA00022485"/>
    </source>
</evidence>
<keyword evidence="17" id="KW-1185">Reference proteome</keyword>
<evidence type="ECO:0000256" key="13">
    <source>
        <dbReference type="ARBA" id="ARBA00030926"/>
    </source>
</evidence>
<dbReference type="SUPFAM" id="SSF102114">
    <property type="entry name" value="Radical SAM enzymes"/>
    <property type="match status" value="1"/>
</dbReference>
<evidence type="ECO:0000256" key="8">
    <source>
        <dbReference type="ARBA" id="ARBA00022723"/>
    </source>
</evidence>
<organism evidence="16 17">
    <name type="scientific">Clostridium neuense</name>
    <dbReference type="NCBI Taxonomy" id="1728934"/>
    <lineage>
        <taxon>Bacteria</taxon>
        <taxon>Bacillati</taxon>
        <taxon>Bacillota</taxon>
        <taxon>Clostridia</taxon>
        <taxon>Eubacteriales</taxon>
        <taxon>Clostridiaceae</taxon>
        <taxon>Clostridium</taxon>
    </lineage>
</organism>
<keyword evidence="6" id="KW-0004">4Fe-4S</keyword>
<dbReference type="Gene3D" id="3.20.20.70">
    <property type="entry name" value="Aldolase class I"/>
    <property type="match status" value="1"/>
</dbReference>
<gene>
    <name evidence="16" type="ORF">ACJDT4_08365</name>
</gene>
<comment type="similarity">
    <text evidence="4">Belongs to the radical SAM superfamily. NifB family.</text>
</comment>
<evidence type="ECO:0000256" key="9">
    <source>
        <dbReference type="ARBA" id="ARBA00023004"/>
    </source>
</evidence>
<dbReference type="InterPro" id="IPR007197">
    <property type="entry name" value="rSAM"/>
</dbReference>
<evidence type="ECO:0000256" key="5">
    <source>
        <dbReference type="ARBA" id="ARBA00021702"/>
    </source>
</evidence>
<keyword evidence="10" id="KW-0411">Iron-sulfur</keyword>
<accession>A0ABW8TDC9</accession>
<dbReference type="InterPro" id="IPR013785">
    <property type="entry name" value="Aldolase_TIM"/>
</dbReference>
<comment type="caution">
    <text evidence="16">The sequence shown here is derived from an EMBL/GenBank/DDBJ whole genome shotgun (WGS) entry which is preliminary data.</text>
</comment>
<sequence>MPGINDIKNHDKFSKLSNIHPCMGGKAHMKFGRLHLPVSPTCNIQCKFCKRDYNNNDENRPGVANGILAPKDAVKTVKRALELCPDITVVGIAGPGDTLATGYAIEAFKLVNEAYPELIKCLSTNGLLLERYAAELYAVGVSTITVTVNAVDPKIQSKIISYIELEGKKYYGEEAASILIAAQLRGIKKISDFGIVVKVNTVLVPGINEKHIEETAKMVKEAGATLYNIIPLIPQYELKDVPAPTCFELDAARAKAEKYLEVFRHCKHCRADACGIPGQKDLSSELYGTRNNLETFSHG</sequence>
<keyword evidence="8" id="KW-0479">Metal-binding</keyword>
<keyword evidence="12" id="KW-0456">Lyase</keyword>
<evidence type="ECO:0000313" key="17">
    <source>
        <dbReference type="Proteomes" id="UP001623592"/>
    </source>
</evidence>
<protein>
    <recommendedName>
        <fullName evidence="5">FeMo cofactor biosynthesis protein NifB</fullName>
    </recommendedName>
    <alternativeName>
        <fullName evidence="14">Nitrogenase cofactor maturase NifB</fullName>
    </alternativeName>
    <alternativeName>
        <fullName evidence="13">Radical SAM assemblase NifB</fullName>
    </alternativeName>
</protein>
<name>A0ABW8TDC9_9CLOT</name>
<evidence type="ECO:0000256" key="14">
    <source>
        <dbReference type="ARBA" id="ARBA00032102"/>
    </source>
</evidence>
<comment type="cofactor">
    <cofactor evidence="1">
        <name>[4Fe-4S] cluster</name>
        <dbReference type="ChEBI" id="CHEBI:49883"/>
    </cofactor>
</comment>
<evidence type="ECO:0000256" key="2">
    <source>
        <dbReference type="ARBA" id="ARBA00003522"/>
    </source>
</evidence>
<dbReference type="SFLD" id="SFLDS00029">
    <property type="entry name" value="Radical_SAM"/>
    <property type="match status" value="1"/>
</dbReference>
<comment type="pathway">
    <text evidence="3">Cofactor biosynthesis; Fe-Mo cofactor biosynthesis.</text>
</comment>
<evidence type="ECO:0000256" key="4">
    <source>
        <dbReference type="ARBA" id="ARBA00006804"/>
    </source>
</evidence>
<dbReference type="Proteomes" id="UP001623592">
    <property type="component" value="Unassembled WGS sequence"/>
</dbReference>
<evidence type="ECO:0000256" key="7">
    <source>
        <dbReference type="ARBA" id="ARBA00022691"/>
    </source>
</evidence>
<evidence type="ECO:0000256" key="12">
    <source>
        <dbReference type="ARBA" id="ARBA00023239"/>
    </source>
</evidence>
<keyword evidence="7" id="KW-0949">S-adenosyl-L-methionine</keyword>
<dbReference type="SMART" id="SM00729">
    <property type="entry name" value="Elp3"/>
    <property type="match status" value="1"/>
</dbReference>
<dbReference type="InterPro" id="IPR000385">
    <property type="entry name" value="MoaA_NifB_PqqE_Fe-S-bd_CS"/>
</dbReference>
<dbReference type="InterPro" id="IPR058240">
    <property type="entry name" value="rSAM_sf"/>
</dbReference>
<dbReference type="PROSITE" id="PS51918">
    <property type="entry name" value="RADICAL_SAM"/>
    <property type="match status" value="1"/>
</dbReference>
<dbReference type="Pfam" id="PF04055">
    <property type="entry name" value="Radical_SAM"/>
    <property type="match status" value="1"/>
</dbReference>
<evidence type="ECO:0000256" key="11">
    <source>
        <dbReference type="ARBA" id="ARBA00023231"/>
    </source>
</evidence>
<evidence type="ECO:0000259" key="15">
    <source>
        <dbReference type="PROSITE" id="PS51918"/>
    </source>
</evidence>
<feature type="domain" description="Radical SAM core" evidence="15">
    <location>
        <begin position="28"/>
        <end position="270"/>
    </location>
</feature>
<dbReference type="InterPro" id="IPR006638">
    <property type="entry name" value="Elp3/MiaA/NifB-like_rSAM"/>
</dbReference>
<dbReference type="CDD" id="cd01335">
    <property type="entry name" value="Radical_SAM"/>
    <property type="match status" value="1"/>
</dbReference>
<dbReference type="EMBL" id="JBJIAA010000006">
    <property type="protein sequence ID" value="MFL0250437.1"/>
    <property type="molecule type" value="Genomic_DNA"/>
</dbReference>
<proteinExistence type="inferred from homology"/>
<evidence type="ECO:0000313" key="16">
    <source>
        <dbReference type="EMBL" id="MFL0250437.1"/>
    </source>
</evidence>
<dbReference type="PANTHER" id="PTHR43787">
    <property type="entry name" value="FEMO COFACTOR BIOSYNTHESIS PROTEIN NIFB-RELATED"/>
    <property type="match status" value="1"/>
</dbReference>
<keyword evidence="11" id="KW-0535">Nitrogen fixation</keyword>
<dbReference type="PROSITE" id="PS01305">
    <property type="entry name" value="MOAA_NIFB_PQQE"/>
    <property type="match status" value="1"/>
</dbReference>
<dbReference type="RefSeq" id="WP_406787107.1">
    <property type="nucleotide sequence ID" value="NZ_JBJIAA010000006.1"/>
</dbReference>